<dbReference type="Proteomes" id="UP000789508">
    <property type="component" value="Unassembled WGS sequence"/>
</dbReference>
<accession>A0A9N9HHG7</accession>
<dbReference type="OrthoDB" id="20229at2759"/>
<evidence type="ECO:0000256" key="1">
    <source>
        <dbReference type="SAM" id="Phobius"/>
    </source>
</evidence>
<reference evidence="2" key="1">
    <citation type="submission" date="2021-06" db="EMBL/GenBank/DDBJ databases">
        <authorList>
            <person name="Kallberg Y."/>
            <person name="Tangrot J."/>
            <person name="Rosling A."/>
        </authorList>
    </citation>
    <scope>NUCLEOTIDE SEQUENCE</scope>
    <source>
        <strain evidence="2">FL130A</strain>
    </source>
</reference>
<evidence type="ECO:0000313" key="2">
    <source>
        <dbReference type="EMBL" id="CAG8675879.1"/>
    </source>
</evidence>
<proteinExistence type="predicted"/>
<gene>
    <name evidence="2" type="ORF">ALEPTO_LOCUS10735</name>
</gene>
<dbReference type="InterPro" id="IPR036249">
    <property type="entry name" value="Thioredoxin-like_sf"/>
</dbReference>
<dbReference type="Gene3D" id="3.40.30.10">
    <property type="entry name" value="Glutaredoxin"/>
    <property type="match status" value="1"/>
</dbReference>
<name>A0A9N9HHG7_9GLOM</name>
<feature type="transmembrane region" description="Helical" evidence="1">
    <location>
        <begin position="98"/>
        <end position="116"/>
    </location>
</feature>
<organism evidence="2 3">
    <name type="scientific">Ambispora leptoticha</name>
    <dbReference type="NCBI Taxonomy" id="144679"/>
    <lineage>
        <taxon>Eukaryota</taxon>
        <taxon>Fungi</taxon>
        <taxon>Fungi incertae sedis</taxon>
        <taxon>Mucoromycota</taxon>
        <taxon>Glomeromycotina</taxon>
        <taxon>Glomeromycetes</taxon>
        <taxon>Archaeosporales</taxon>
        <taxon>Ambisporaceae</taxon>
        <taxon>Ambispora</taxon>
    </lineage>
</organism>
<evidence type="ECO:0000313" key="3">
    <source>
        <dbReference type="Proteomes" id="UP000789508"/>
    </source>
</evidence>
<keyword evidence="1" id="KW-1133">Transmembrane helix</keyword>
<feature type="transmembrane region" description="Helical" evidence="1">
    <location>
        <begin position="12"/>
        <end position="32"/>
    </location>
</feature>
<dbReference type="SUPFAM" id="SSF52833">
    <property type="entry name" value="Thioredoxin-like"/>
    <property type="match status" value="1"/>
</dbReference>
<dbReference type="EMBL" id="CAJVPS010013221">
    <property type="protein sequence ID" value="CAG8675879.1"/>
    <property type="molecule type" value="Genomic_DNA"/>
</dbReference>
<keyword evidence="1" id="KW-0472">Membrane</keyword>
<feature type="non-terminal residue" evidence="2">
    <location>
        <position position="236"/>
    </location>
</feature>
<dbReference type="AlphaFoldDB" id="A0A9N9HHG7"/>
<keyword evidence="3" id="KW-1185">Reference proteome</keyword>
<protein>
    <submittedName>
        <fullName evidence="2">5733_t:CDS:1</fullName>
    </submittedName>
</protein>
<keyword evidence="1" id="KW-0812">Transmembrane</keyword>
<comment type="caution">
    <text evidence="2">The sequence shown here is derived from an EMBL/GenBank/DDBJ whole genome shotgun (WGS) entry which is preliminary data.</text>
</comment>
<sequence>MTPFSELKQRLFLPHYIVNLLFCLPFFIVRYTPFLSSRYLDLSLEPPVLKIYGVVLLLIPLKYRSSTSAEEFLSILFLYGKIMNITLFYLYGRTGFSIFYGIVWGVLFSILPQPSYQGPSKIIELSGDHLYEIERNQFETSKIVELASSSEQINDKKKNAIHDQYWIVLFYAMWSPACRNFEVTLAKTSLKYATENIHFGKIDLEIFSKKEYEKIKSETLKSAKATWDRLGWDRSM</sequence>